<sequence length="172" mass="18561">MTVRFRDAVAADGPALAAVGRRCFDETFGPHFDPADMAAHLDESFGPDGLLADLARPDCRIRIAEEEGAIAAYLKLMPMSLPVDHAPGALEIKQLYVLEPWQGAGVAQALMDWAVATARADGAPALYLSVWEEGHRARAFYRRHGFVAAGHAPFRLGSHVCDDPVLKLDLAA</sequence>
<dbReference type="GO" id="GO:0005840">
    <property type="term" value="C:ribosome"/>
    <property type="evidence" value="ECO:0007669"/>
    <property type="project" value="UniProtKB-KW"/>
</dbReference>
<dbReference type="PROSITE" id="PS51186">
    <property type="entry name" value="GNAT"/>
    <property type="match status" value="1"/>
</dbReference>
<evidence type="ECO:0000259" key="3">
    <source>
        <dbReference type="PROSITE" id="PS51186"/>
    </source>
</evidence>
<reference evidence="5" key="1">
    <citation type="submission" date="2017-04" db="EMBL/GenBank/DDBJ databases">
        <authorList>
            <person name="Varghese N."/>
            <person name="Submissions S."/>
        </authorList>
    </citation>
    <scope>NUCLEOTIDE SEQUENCE [LARGE SCALE GENOMIC DNA]</scope>
    <source>
        <strain evidence="5">Dd16</strain>
    </source>
</reference>
<keyword evidence="4" id="KW-0689">Ribosomal protein</keyword>
<dbReference type="CDD" id="cd04301">
    <property type="entry name" value="NAT_SF"/>
    <property type="match status" value="1"/>
</dbReference>
<gene>
    <name evidence="4" type="ORF">SAMN06295910_1303</name>
</gene>
<evidence type="ECO:0000313" key="5">
    <source>
        <dbReference type="Proteomes" id="UP000192934"/>
    </source>
</evidence>
<dbReference type="PANTHER" id="PTHR43877">
    <property type="entry name" value="AMINOALKYLPHOSPHONATE N-ACETYLTRANSFERASE-RELATED-RELATED"/>
    <property type="match status" value="1"/>
</dbReference>
<protein>
    <submittedName>
        <fullName evidence="4">Ribosomal protein S18 acetylase RimI</fullName>
    </submittedName>
</protein>
<dbReference type="STRING" id="941907.SAMN06295910_1303"/>
<dbReference type="RefSeq" id="WP_244552456.1">
    <property type="nucleotide sequence ID" value="NZ_LT840185.1"/>
</dbReference>
<evidence type="ECO:0000313" key="4">
    <source>
        <dbReference type="EMBL" id="SMF65420.1"/>
    </source>
</evidence>
<dbReference type="EMBL" id="LT840185">
    <property type="protein sequence ID" value="SMF65420.1"/>
    <property type="molecule type" value="Genomic_DNA"/>
</dbReference>
<keyword evidence="1" id="KW-0808">Transferase</keyword>
<name>A0A1X7G8P1_9SPHN</name>
<evidence type="ECO:0000256" key="2">
    <source>
        <dbReference type="ARBA" id="ARBA00023315"/>
    </source>
</evidence>
<feature type="domain" description="N-acetyltransferase" evidence="3">
    <location>
        <begin position="3"/>
        <end position="171"/>
    </location>
</feature>
<keyword evidence="2" id="KW-0012">Acyltransferase</keyword>
<organism evidence="4 5">
    <name type="scientific">Allosphingosinicella indica</name>
    <dbReference type="NCBI Taxonomy" id="941907"/>
    <lineage>
        <taxon>Bacteria</taxon>
        <taxon>Pseudomonadati</taxon>
        <taxon>Pseudomonadota</taxon>
        <taxon>Alphaproteobacteria</taxon>
        <taxon>Sphingomonadales</taxon>
        <taxon>Sphingomonadaceae</taxon>
        <taxon>Allosphingosinicella</taxon>
    </lineage>
</organism>
<dbReference type="InterPro" id="IPR050832">
    <property type="entry name" value="Bact_Acetyltransf"/>
</dbReference>
<accession>A0A1X7G8P1</accession>
<evidence type="ECO:0000256" key="1">
    <source>
        <dbReference type="ARBA" id="ARBA00022679"/>
    </source>
</evidence>
<dbReference type="SUPFAM" id="SSF55729">
    <property type="entry name" value="Acyl-CoA N-acyltransferases (Nat)"/>
    <property type="match status" value="1"/>
</dbReference>
<keyword evidence="5" id="KW-1185">Reference proteome</keyword>
<dbReference type="InterPro" id="IPR000182">
    <property type="entry name" value="GNAT_dom"/>
</dbReference>
<keyword evidence="4" id="KW-0687">Ribonucleoprotein</keyword>
<dbReference type="GO" id="GO:0016747">
    <property type="term" value="F:acyltransferase activity, transferring groups other than amino-acyl groups"/>
    <property type="evidence" value="ECO:0007669"/>
    <property type="project" value="InterPro"/>
</dbReference>
<dbReference type="InterPro" id="IPR016181">
    <property type="entry name" value="Acyl_CoA_acyltransferase"/>
</dbReference>
<dbReference type="Gene3D" id="3.40.630.30">
    <property type="match status" value="1"/>
</dbReference>
<dbReference type="Pfam" id="PF00583">
    <property type="entry name" value="Acetyltransf_1"/>
    <property type="match status" value="1"/>
</dbReference>
<dbReference type="Proteomes" id="UP000192934">
    <property type="component" value="Chromosome I"/>
</dbReference>
<proteinExistence type="predicted"/>
<dbReference type="AlphaFoldDB" id="A0A1X7G8P1"/>